<comment type="cofactor">
    <cofactor evidence="1">
        <name>Fe cation</name>
        <dbReference type="ChEBI" id="CHEBI:24875"/>
    </cofactor>
</comment>
<evidence type="ECO:0008006" key="3">
    <source>
        <dbReference type="Google" id="ProtNLM"/>
    </source>
</evidence>
<evidence type="ECO:0000256" key="1">
    <source>
        <dbReference type="ARBA" id="ARBA00001962"/>
    </source>
</evidence>
<reference evidence="2" key="1">
    <citation type="submission" date="2021-01" db="EMBL/GenBank/DDBJ databases">
        <authorList>
            <person name="Corre E."/>
            <person name="Pelletier E."/>
            <person name="Niang G."/>
            <person name="Scheremetjew M."/>
            <person name="Finn R."/>
            <person name="Kale V."/>
            <person name="Holt S."/>
            <person name="Cochrane G."/>
            <person name="Meng A."/>
            <person name="Brown T."/>
            <person name="Cohen L."/>
        </authorList>
    </citation>
    <scope>NUCLEOTIDE SEQUENCE</scope>
    <source>
        <strain evidence="2">CCMP 410</strain>
    </source>
</reference>
<gene>
    <name evidence="2" type="ORF">GOCE00092_LOCUS15993</name>
</gene>
<dbReference type="Gene3D" id="2.60.120.620">
    <property type="entry name" value="q2cbj1_9rhob like domain"/>
    <property type="match status" value="1"/>
</dbReference>
<dbReference type="Pfam" id="PF05721">
    <property type="entry name" value="PhyH"/>
    <property type="match status" value="1"/>
</dbReference>
<proteinExistence type="predicted"/>
<dbReference type="SUPFAM" id="SSF51197">
    <property type="entry name" value="Clavaminate synthase-like"/>
    <property type="match status" value="1"/>
</dbReference>
<sequence length="314" mass="35561">MRPFNLLVPFLIASDPQRPPKGGSMSENVQQFGRVSDDEFRLTPEQIETFHRDGCVTIPDVLSEDEVQELEQVFDRFLSGEITVPGKDFCDMSKPFGIPPEEWSIINCMLPTTYYPPFRDNIYERLSNNIARQLYPELNMTKDYDQLLNKRPNKDDAVFAWHQDMGYWPGPRALNQSATSTCTFSLAIDDSTPQNGCLRYIPGSGKAKTLRSHDALSGSRDEGHALTLQVGSDENVQLAPASRGSLTIHDEYVVHGSGGNNHPTMQRRTYVLAYRPSAVVQAERKIGFTHSRNDNVNWDSFRDGESHRFKTNQK</sequence>
<protein>
    <recommendedName>
        <fullName evidence="3">Fe2OG dioxygenase domain-containing protein</fullName>
    </recommendedName>
</protein>
<dbReference type="InterPro" id="IPR008775">
    <property type="entry name" value="Phytyl_CoA_dOase-like"/>
</dbReference>
<organism evidence="2">
    <name type="scientific">Grammatophora oceanica</name>
    <dbReference type="NCBI Taxonomy" id="210454"/>
    <lineage>
        <taxon>Eukaryota</taxon>
        <taxon>Sar</taxon>
        <taxon>Stramenopiles</taxon>
        <taxon>Ochrophyta</taxon>
        <taxon>Bacillariophyta</taxon>
        <taxon>Fragilariophyceae</taxon>
        <taxon>Fragilariophycidae</taxon>
        <taxon>Rhabdonematales</taxon>
        <taxon>Grammatophoraceae</taxon>
        <taxon>Grammatophora</taxon>
    </lineage>
</organism>
<accession>A0A7S1V7R6</accession>
<dbReference type="PANTHER" id="PTHR20883:SF46">
    <property type="entry name" value="PHYTANOYL-COA HYDROXYLASE"/>
    <property type="match status" value="1"/>
</dbReference>
<dbReference type="AlphaFoldDB" id="A0A7S1V7R6"/>
<dbReference type="EMBL" id="HBGK01030646">
    <property type="protein sequence ID" value="CAD9289068.1"/>
    <property type="molecule type" value="Transcribed_RNA"/>
</dbReference>
<evidence type="ECO:0000313" key="2">
    <source>
        <dbReference type="EMBL" id="CAD9289068.1"/>
    </source>
</evidence>
<dbReference type="PANTHER" id="PTHR20883">
    <property type="entry name" value="PHYTANOYL-COA DIOXYGENASE DOMAIN CONTAINING 1"/>
    <property type="match status" value="1"/>
</dbReference>
<name>A0A7S1V7R6_9STRA</name>